<name>A0ABY4C9D8_9MICO</name>
<gene>
    <name evidence="3" type="ORF">MTO99_05815</name>
</gene>
<dbReference type="RefSeq" id="WP_243557737.1">
    <property type="nucleotide sequence ID" value="NZ_CP094528.1"/>
</dbReference>
<dbReference type="Proteomes" id="UP000832097">
    <property type="component" value="Chromosome"/>
</dbReference>
<accession>A0ABY4C9D8</accession>
<dbReference type="InterPro" id="IPR010093">
    <property type="entry name" value="SinI_DNA-bd"/>
</dbReference>
<evidence type="ECO:0000256" key="1">
    <source>
        <dbReference type="SAM" id="MobiDB-lite"/>
    </source>
</evidence>
<evidence type="ECO:0000313" key="3">
    <source>
        <dbReference type="EMBL" id="UOE45280.1"/>
    </source>
</evidence>
<evidence type="ECO:0000313" key="4">
    <source>
        <dbReference type="Proteomes" id="UP000832097"/>
    </source>
</evidence>
<feature type="region of interest" description="Disordered" evidence="1">
    <location>
        <begin position="1"/>
        <end position="30"/>
    </location>
</feature>
<dbReference type="InterPro" id="IPR041657">
    <property type="entry name" value="HTH_17"/>
</dbReference>
<proteinExistence type="predicted"/>
<organism evidence="3 4">
    <name type="scientific">Agromyces larvae</name>
    <dbReference type="NCBI Taxonomy" id="2929802"/>
    <lineage>
        <taxon>Bacteria</taxon>
        <taxon>Bacillati</taxon>
        <taxon>Actinomycetota</taxon>
        <taxon>Actinomycetes</taxon>
        <taxon>Micrococcales</taxon>
        <taxon>Microbacteriaceae</taxon>
        <taxon>Agromyces</taxon>
    </lineage>
</organism>
<dbReference type="Pfam" id="PF12728">
    <property type="entry name" value="HTH_17"/>
    <property type="match status" value="1"/>
</dbReference>
<evidence type="ECO:0000259" key="2">
    <source>
        <dbReference type="Pfam" id="PF12728"/>
    </source>
</evidence>
<keyword evidence="4" id="KW-1185">Reference proteome</keyword>
<dbReference type="EMBL" id="CP094528">
    <property type="protein sequence ID" value="UOE45280.1"/>
    <property type="molecule type" value="Genomic_DNA"/>
</dbReference>
<feature type="domain" description="Helix-turn-helix" evidence="2">
    <location>
        <begin position="30"/>
        <end position="79"/>
    </location>
</feature>
<dbReference type="NCBIfam" id="TIGR01764">
    <property type="entry name" value="excise"/>
    <property type="match status" value="1"/>
</dbReference>
<sequence length="81" mass="9058">MPKKSTTPTAPAPTPTDDLAPVERAARPPLLNPQQVAVQLGVTDRFVYEELRKGRLRSARIGRLHRIRQDDLDAYVEARLG</sequence>
<reference evidence="3 4" key="1">
    <citation type="submission" date="2022-03" db="EMBL/GenBank/DDBJ databases">
        <title>Mucilaginibacter sp. isolated from the gut of Protaetia brevitarsis seulensis larvae.</title>
        <authorList>
            <person name="Won M."/>
            <person name="Kim S.-J."/>
            <person name="Kwon S.-W."/>
        </authorList>
    </citation>
    <scope>NUCLEOTIDE SEQUENCE [LARGE SCALE GENOMIC DNA]</scope>
    <source>
        <strain evidence="3 4">CFWR-12</strain>
    </source>
</reference>
<protein>
    <submittedName>
        <fullName evidence="3">Helix-turn-helix domain-containing protein</fullName>
    </submittedName>
</protein>